<dbReference type="CDD" id="cd05381">
    <property type="entry name" value="CAP_PR-1"/>
    <property type="match status" value="1"/>
</dbReference>
<dbReference type="PANTHER" id="PTHR10334">
    <property type="entry name" value="CYSTEINE-RICH SECRETORY PROTEIN-RELATED"/>
    <property type="match status" value="1"/>
</dbReference>
<dbReference type="OrthoDB" id="337038at2759"/>
<keyword evidence="1" id="KW-0732">Signal</keyword>
<organism evidence="3 4">
    <name type="scientific">Elaeis guineensis var. tenera</name>
    <name type="common">Oil palm</name>
    <dbReference type="NCBI Taxonomy" id="51953"/>
    <lineage>
        <taxon>Eukaryota</taxon>
        <taxon>Viridiplantae</taxon>
        <taxon>Streptophyta</taxon>
        <taxon>Embryophyta</taxon>
        <taxon>Tracheophyta</taxon>
        <taxon>Spermatophyta</taxon>
        <taxon>Magnoliopsida</taxon>
        <taxon>Liliopsida</taxon>
        <taxon>Arecaceae</taxon>
        <taxon>Arecoideae</taxon>
        <taxon>Cocoseae</taxon>
        <taxon>Elaeidinae</taxon>
        <taxon>Elaeis</taxon>
    </lineage>
</organism>
<dbReference type="InterPro" id="IPR014044">
    <property type="entry name" value="CAP_dom"/>
</dbReference>
<feature type="signal peptide" evidence="1">
    <location>
        <begin position="1"/>
        <end position="26"/>
    </location>
</feature>
<evidence type="ECO:0000256" key="1">
    <source>
        <dbReference type="SAM" id="SignalP"/>
    </source>
</evidence>
<dbReference type="InParanoid" id="A0A6I9SHQ3"/>
<dbReference type="GO" id="GO:0005576">
    <property type="term" value="C:extracellular region"/>
    <property type="evidence" value="ECO:0007669"/>
    <property type="project" value="InterPro"/>
</dbReference>
<sequence length="211" mass="23222">MGFSKVAFSLAIVSAICLSTIHLAQAQNEYLGPHNAARAALGLPRMSWNQNLANFAQRYASQRVRDCRPIPPPGPYGWNIYIGTRGRDTPSAAVASWVSEKQYYRCPSNTCAAGRTCSHYTQVVWSTSTQLGCARMRCNNGNYFIMCSYNPRGNLPGQRPYRCVREEAMEAVRGAMGELVEVAVEEAMEGTVEMAEAEAADVEEDVIARVV</sequence>
<dbReference type="RefSeq" id="XP_010943945.1">
    <property type="nucleotide sequence ID" value="XM_010945643.3"/>
</dbReference>
<evidence type="ECO:0000259" key="2">
    <source>
        <dbReference type="SMART" id="SM00198"/>
    </source>
</evidence>
<name>A0A6I9SHQ3_ELAGV</name>
<dbReference type="AlphaFoldDB" id="A0A6I9SHQ3"/>
<dbReference type="GeneID" id="105061554"/>
<dbReference type="FunFam" id="3.40.33.10:FF:000004">
    <property type="entry name" value="CAP, cysteine-rich secretory protein, antigen 5"/>
    <property type="match status" value="1"/>
</dbReference>
<protein>
    <submittedName>
        <fullName evidence="4">Pathogenesis-related protein PRB1-2</fullName>
    </submittedName>
</protein>
<feature type="domain" description="SCP" evidence="2">
    <location>
        <begin position="25"/>
        <end position="157"/>
    </location>
</feature>
<evidence type="ECO:0000313" key="3">
    <source>
        <dbReference type="Proteomes" id="UP000504607"/>
    </source>
</evidence>
<dbReference type="InterPro" id="IPR001283">
    <property type="entry name" value="CRISP-related"/>
</dbReference>
<proteinExistence type="predicted"/>
<dbReference type="KEGG" id="egu:105061554"/>
<dbReference type="SMART" id="SM00198">
    <property type="entry name" value="SCP"/>
    <property type="match status" value="1"/>
</dbReference>
<dbReference type="PRINTS" id="PR00837">
    <property type="entry name" value="V5TPXLIKE"/>
</dbReference>
<keyword evidence="3" id="KW-1185">Reference proteome</keyword>
<dbReference type="Proteomes" id="UP000504607">
    <property type="component" value="Chromosome 1"/>
</dbReference>
<reference evidence="4" key="1">
    <citation type="submission" date="2025-08" db="UniProtKB">
        <authorList>
            <consortium name="RefSeq"/>
        </authorList>
    </citation>
    <scope>IDENTIFICATION</scope>
</reference>
<gene>
    <name evidence="4" type="primary">LOC105061554</name>
</gene>
<dbReference type="SUPFAM" id="SSF55797">
    <property type="entry name" value="PR-1-like"/>
    <property type="match status" value="1"/>
</dbReference>
<dbReference type="InterPro" id="IPR035940">
    <property type="entry name" value="CAP_sf"/>
</dbReference>
<dbReference type="Pfam" id="PF00188">
    <property type="entry name" value="CAP"/>
    <property type="match status" value="1"/>
</dbReference>
<dbReference type="InterPro" id="IPR018244">
    <property type="entry name" value="Allrgn_V5/Tpx1_CS"/>
</dbReference>
<dbReference type="PROSITE" id="PS01010">
    <property type="entry name" value="CRISP_2"/>
    <property type="match status" value="1"/>
</dbReference>
<dbReference type="Gene3D" id="3.40.33.10">
    <property type="entry name" value="CAP"/>
    <property type="match status" value="1"/>
</dbReference>
<accession>A0A6I9SHQ3</accession>
<evidence type="ECO:0000313" key="4">
    <source>
        <dbReference type="RefSeq" id="XP_010943945.1"/>
    </source>
</evidence>
<feature type="chain" id="PRO_5026942619" evidence="1">
    <location>
        <begin position="27"/>
        <end position="211"/>
    </location>
</feature>